<protein>
    <recommendedName>
        <fullName evidence="3">alpha-glucosidase</fullName>
        <ecNumber evidence="3">3.2.1.20</ecNumber>
    </recommendedName>
</protein>
<keyword evidence="4" id="KW-0378">Hydrolase</keyword>
<dbReference type="SUPFAM" id="SSF51011">
    <property type="entry name" value="Glycosyl hydrolase domain"/>
    <property type="match status" value="1"/>
</dbReference>
<name>A0AAD6CT75_9EURO</name>
<accession>A0AAD6CT75</accession>
<evidence type="ECO:0000259" key="8">
    <source>
        <dbReference type="Pfam" id="PF21365"/>
    </source>
</evidence>
<dbReference type="InterPro" id="IPR048395">
    <property type="entry name" value="Glyco_hydro_31_C"/>
</dbReference>
<feature type="domain" description="DUF5110" evidence="7">
    <location>
        <begin position="616"/>
        <end position="682"/>
    </location>
</feature>
<evidence type="ECO:0000256" key="4">
    <source>
        <dbReference type="RuleBase" id="RU361185"/>
    </source>
</evidence>
<comment type="catalytic activity">
    <reaction evidence="1">
        <text>Hydrolysis of terminal, non-reducing (1-&gt;4)-linked alpha-D-glucose residues with release of alpha-D-glucose.</text>
        <dbReference type="EC" id="3.2.1.20"/>
    </reaction>
</comment>
<keyword evidence="4" id="KW-0326">Glycosidase</keyword>
<dbReference type="GO" id="GO:0006491">
    <property type="term" value="P:N-glycan processing"/>
    <property type="evidence" value="ECO:0007669"/>
    <property type="project" value="TreeGrafter"/>
</dbReference>
<evidence type="ECO:0000256" key="1">
    <source>
        <dbReference type="ARBA" id="ARBA00001657"/>
    </source>
</evidence>
<dbReference type="CDD" id="cd06595">
    <property type="entry name" value="GH31_u1"/>
    <property type="match status" value="1"/>
</dbReference>
<keyword evidence="10" id="KW-1185">Reference proteome</keyword>
<dbReference type="InterPro" id="IPR013780">
    <property type="entry name" value="Glyco_hydro_b"/>
</dbReference>
<dbReference type="Pfam" id="PF01055">
    <property type="entry name" value="Glyco_hydro_31_2nd"/>
    <property type="match status" value="1"/>
</dbReference>
<dbReference type="Pfam" id="PF17137">
    <property type="entry name" value="DUF5110"/>
    <property type="match status" value="1"/>
</dbReference>
<dbReference type="Pfam" id="PF21365">
    <property type="entry name" value="Glyco_hydro_31_3rd"/>
    <property type="match status" value="1"/>
</dbReference>
<dbReference type="Gene3D" id="3.20.20.80">
    <property type="entry name" value="Glycosidases"/>
    <property type="match status" value="1"/>
</dbReference>
<evidence type="ECO:0000259" key="6">
    <source>
        <dbReference type="Pfam" id="PF01055"/>
    </source>
</evidence>
<evidence type="ECO:0000256" key="3">
    <source>
        <dbReference type="ARBA" id="ARBA00012741"/>
    </source>
</evidence>
<comment type="caution">
    <text evidence="9">The sequence shown here is derived from an EMBL/GenBank/DDBJ whole genome shotgun (WGS) entry which is preliminary data.</text>
</comment>
<dbReference type="InterPro" id="IPR017853">
    <property type="entry name" value="GH"/>
</dbReference>
<organism evidence="9 10">
    <name type="scientific">Penicillium frequentans</name>
    <dbReference type="NCBI Taxonomy" id="3151616"/>
    <lineage>
        <taxon>Eukaryota</taxon>
        <taxon>Fungi</taxon>
        <taxon>Dikarya</taxon>
        <taxon>Ascomycota</taxon>
        <taxon>Pezizomycotina</taxon>
        <taxon>Eurotiomycetes</taxon>
        <taxon>Eurotiomycetidae</taxon>
        <taxon>Eurotiales</taxon>
        <taxon>Aspergillaceae</taxon>
        <taxon>Penicillium</taxon>
    </lineage>
</organism>
<comment type="similarity">
    <text evidence="2 4">Belongs to the glycosyl hydrolase 31 family.</text>
</comment>
<dbReference type="AlphaFoldDB" id="A0AAD6CT75"/>
<evidence type="ECO:0000313" key="9">
    <source>
        <dbReference type="EMBL" id="KAJ5538218.1"/>
    </source>
</evidence>
<dbReference type="InterPro" id="IPR033403">
    <property type="entry name" value="DUF5110"/>
</dbReference>
<feature type="domain" description="Glycoside hydrolase family 31 TIM barrel" evidence="6">
    <location>
        <begin position="193"/>
        <end position="499"/>
    </location>
</feature>
<dbReference type="EMBL" id="JAQIZZ010000006">
    <property type="protein sequence ID" value="KAJ5538218.1"/>
    <property type="molecule type" value="Genomic_DNA"/>
</dbReference>
<dbReference type="Proteomes" id="UP001220324">
    <property type="component" value="Unassembled WGS sequence"/>
</dbReference>
<proteinExistence type="inferred from homology"/>
<dbReference type="PANTHER" id="PTHR22762">
    <property type="entry name" value="ALPHA-GLUCOSIDASE"/>
    <property type="match status" value="1"/>
</dbReference>
<evidence type="ECO:0000256" key="2">
    <source>
        <dbReference type="ARBA" id="ARBA00007806"/>
    </source>
</evidence>
<feature type="domain" description="Glycosyl hydrolase family 31 C-terminal" evidence="8">
    <location>
        <begin position="507"/>
        <end position="598"/>
    </location>
</feature>
<evidence type="ECO:0000256" key="5">
    <source>
        <dbReference type="SAM" id="MobiDB-lite"/>
    </source>
</evidence>
<dbReference type="GO" id="GO:0004558">
    <property type="term" value="F:alpha-1,4-glucosidase activity"/>
    <property type="evidence" value="ECO:0007669"/>
    <property type="project" value="UniProtKB-EC"/>
</dbReference>
<dbReference type="SUPFAM" id="SSF51445">
    <property type="entry name" value="(Trans)glycosidases"/>
    <property type="match status" value="1"/>
</dbReference>
<dbReference type="Gene3D" id="2.60.40.1180">
    <property type="entry name" value="Golgi alpha-mannosidase II"/>
    <property type="match status" value="2"/>
</dbReference>
<dbReference type="GO" id="GO:0005975">
    <property type="term" value="P:carbohydrate metabolic process"/>
    <property type="evidence" value="ECO:0007669"/>
    <property type="project" value="InterPro"/>
</dbReference>
<dbReference type="PANTHER" id="PTHR22762:SF89">
    <property type="entry name" value="ALPHA-XYLOSIDASE"/>
    <property type="match status" value="1"/>
</dbReference>
<sequence>MHRYSFPHTPVANPEAIIGAGNYRFTILTDGLLRYEWAADCQFEDRASVLAINRQLPVPEVRVVEDQHSLQIITSRFHLNYDKQEFSANGLSAVIKGNYGPHVSVWRYGVEVSNLGGTTRTLDEADGRVALEQGIISRQGYATLDDSTSMLFDDKQWVTTRLPGNRLDGYLFAYGHDYRQAIQAFYLLSGPQPLLPRWALGNWWSRFYPYTADEYLSLMDRFRESKIPLSVAVLDMDWHIVQDERVKKAGVTGWTGYTWNKELFPNPKAFLAALHDRGLHISLNDHPADGVQSYEESYEEMAIALKHDMSMGDPIPFDITNQAFLDAFFDVLHRRFERDGLDLWWVDWQQGTHSRIPGIDPLWVLNHYHFLDSALENKRPLTFSRYAGAGSHRYPIGFSGDTVVSWDSLHFQPEFTATASNIGFGWWSHDIGGHFHGEKNDEMLIRWVQYGVFSPILRLHSSNNIFSIKEPWNLDPQYGQIMAKYLQFRHRLLPYLYTMNVRAAVQGLPLVQPMYWGYPESEESYNVPNQYIFGSNLIVAPVTAPQDPRSRRSQVLAWLPPGRHVDIFTGAVYDGDRRIWLNRRLEDYPVFAYEGAIIPLDAASGLTNGCPNSTTIELLVVVGADGNFELLEDDGKGQHTDQVNFRRTRFSYNQQTGEFHIGPTTGGTIPPGVRQWNVRFLGYASAEGIEVCVGDERHILNGQNESNGFFLELGSHQESAHIVVKLESHPTLTMNRPETQIIDFLRGAQIELDLKDEIRKIVERPISRLLQIGDLHALGLDNILLNPILEFLLADSRSALTKDNQDISSPSQQKQNGIKCLNNSV</sequence>
<evidence type="ECO:0000259" key="7">
    <source>
        <dbReference type="Pfam" id="PF17137"/>
    </source>
</evidence>
<gene>
    <name evidence="9" type="ORF">N7494_007697</name>
</gene>
<feature type="region of interest" description="Disordered" evidence="5">
    <location>
        <begin position="802"/>
        <end position="825"/>
    </location>
</feature>
<dbReference type="EC" id="3.2.1.20" evidence="3"/>
<dbReference type="InterPro" id="IPR000322">
    <property type="entry name" value="Glyco_hydro_31_TIM"/>
</dbReference>
<reference evidence="9 10" key="1">
    <citation type="journal article" date="2023" name="IMA Fungus">
        <title>Comparative genomic study of the Penicillium genus elucidates a diverse pangenome and 15 lateral gene transfer events.</title>
        <authorList>
            <person name="Petersen C."/>
            <person name="Sorensen T."/>
            <person name="Nielsen M.R."/>
            <person name="Sondergaard T.E."/>
            <person name="Sorensen J.L."/>
            <person name="Fitzpatrick D.A."/>
            <person name="Frisvad J.C."/>
            <person name="Nielsen K.L."/>
        </authorList>
    </citation>
    <scope>NUCLEOTIDE SEQUENCE [LARGE SCALE GENOMIC DNA]</scope>
    <source>
        <strain evidence="9 10">IBT 35679</strain>
    </source>
</reference>
<evidence type="ECO:0000313" key="10">
    <source>
        <dbReference type="Proteomes" id="UP001220324"/>
    </source>
</evidence>